<sequence length="269" mass="30971">MKFFVNEVEKLTNTERKALEYINNYPDVFASSSIEECANNSKTSTGVLTRLYKKLDFTSFKDLQFYIKHRLLSTENIYVKNEIFEKISKSYIHAINSTNNLIDPDILDYVTKAILSSNNVLVFGTGSSSVAARELSLNLQKINVGSYFDTDYHAVLLWLGNYIFKNNKKPFVILLSKAAKTREFNHLLKVVTDNEVPHLIITANRLIKNKYKYSILHEITERELGFTSLSAKIVQHYICDVILGSVIENLPNKNNITQWNKLIKDWNES</sequence>
<dbReference type="EMBL" id="CP101808">
    <property type="protein sequence ID" value="UUD37235.1"/>
    <property type="molecule type" value="Genomic_DNA"/>
</dbReference>
<name>A0ABY5J1W0_9BACT</name>
<dbReference type="InterPro" id="IPR046348">
    <property type="entry name" value="SIS_dom_sf"/>
</dbReference>
<dbReference type="Gene3D" id="3.40.50.10490">
    <property type="entry name" value="Glucose-6-phosphate isomerase like protein, domain 1"/>
    <property type="match status" value="1"/>
</dbReference>
<evidence type="ECO:0000313" key="2">
    <source>
        <dbReference type="EMBL" id="UUD37235.1"/>
    </source>
</evidence>
<dbReference type="Pfam" id="PF01418">
    <property type="entry name" value="HTH_6"/>
    <property type="match status" value="1"/>
</dbReference>
<dbReference type="Proteomes" id="UP001059576">
    <property type="component" value="Chromosome"/>
</dbReference>
<dbReference type="InterPro" id="IPR000281">
    <property type="entry name" value="HTH_RpiR"/>
</dbReference>
<evidence type="ECO:0000259" key="1">
    <source>
        <dbReference type="PROSITE" id="PS51071"/>
    </source>
</evidence>
<keyword evidence="3" id="KW-1185">Reference proteome</keyword>
<dbReference type="RefSeq" id="WP_129721901.1">
    <property type="nucleotide sequence ID" value="NZ_CP101808.1"/>
</dbReference>
<feature type="domain" description="HTH rpiR-type" evidence="1">
    <location>
        <begin position="1"/>
        <end position="74"/>
    </location>
</feature>
<evidence type="ECO:0000313" key="3">
    <source>
        <dbReference type="Proteomes" id="UP001059576"/>
    </source>
</evidence>
<dbReference type="SUPFAM" id="SSF53697">
    <property type="entry name" value="SIS domain"/>
    <property type="match status" value="1"/>
</dbReference>
<dbReference type="PANTHER" id="PTHR30514">
    <property type="entry name" value="GLUCOKINASE"/>
    <property type="match status" value="1"/>
</dbReference>
<dbReference type="InterPro" id="IPR036388">
    <property type="entry name" value="WH-like_DNA-bd_sf"/>
</dbReference>
<dbReference type="InterPro" id="IPR047640">
    <property type="entry name" value="RpiR-like"/>
</dbReference>
<proteinExistence type="predicted"/>
<accession>A0ABY5J1W0</accession>
<protein>
    <submittedName>
        <fullName evidence="2">MurR/RpiR family transcriptional regulator</fullName>
    </submittedName>
</protein>
<reference evidence="2" key="1">
    <citation type="submission" date="2022-07" db="EMBL/GenBank/DDBJ databases">
        <title>Complete genome of Mycoplasma equigenitalium type strain T37.</title>
        <authorList>
            <person name="Spergser J."/>
        </authorList>
    </citation>
    <scope>NUCLEOTIDE SEQUENCE</scope>
    <source>
        <strain evidence="2">T37</strain>
    </source>
</reference>
<dbReference type="PROSITE" id="PS51071">
    <property type="entry name" value="HTH_RPIR"/>
    <property type="match status" value="1"/>
</dbReference>
<gene>
    <name evidence="2" type="ORF">NPA09_01525</name>
</gene>
<dbReference type="InterPro" id="IPR009057">
    <property type="entry name" value="Homeodomain-like_sf"/>
</dbReference>
<dbReference type="SUPFAM" id="SSF46689">
    <property type="entry name" value="Homeodomain-like"/>
    <property type="match status" value="1"/>
</dbReference>
<organism evidence="2 3">
    <name type="scientific">Mycoplasmopsis equigenitalium</name>
    <dbReference type="NCBI Taxonomy" id="114883"/>
    <lineage>
        <taxon>Bacteria</taxon>
        <taxon>Bacillati</taxon>
        <taxon>Mycoplasmatota</taxon>
        <taxon>Mycoplasmoidales</taxon>
        <taxon>Metamycoplasmataceae</taxon>
        <taxon>Mycoplasmopsis</taxon>
    </lineage>
</organism>
<dbReference type="PANTHER" id="PTHR30514:SF10">
    <property type="entry name" value="MURR_RPIR FAMILY TRANSCRIPTIONAL REGULATOR"/>
    <property type="match status" value="1"/>
</dbReference>
<dbReference type="Gene3D" id="1.10.10.10">
    <property type="entry name" value="Winged helix-like DNA-binding domain superfamily/Winged helix DNA-binding domain"/>
    <property type="match status" value="1"/>
</dbReference>